<dbReference type="EMBL" id="CDSF01000042">
    <property type="protein sequence ID" value="CEO95904.1"/>
    <property type="molecule type" value="Genomic_DNA"/>
</dbReference>
<gene>
    <name evidence="1" type="ORF">PBRA_009703</name>
</gene>
<evidence type="ECO:0000313" key="1">
    <source>
        <dbReference type="EMBL" id="CEO95904.1"/>
    </source>
</evidence>
<dbReference type="AlphaFoldDB" id="A0A0G4IL68"/>
<accession>A0A0G4IL68</accession>
<proteinExistence type="predicted"/>
<keyword evidence="2" id="KW-1185">Reference proteome</keyword>
<sequence>MLNRLRGLLSAQRVTRTRNGTRSPSLICSDHVICLNANRARSLAWRAAAGTSPAYRSIRDEPMRRRYPPKNRAAADFCSWSSFFSRPTWLLLMASPYSARERIQAPTTRVFRTIDRCFVLNTPECMIPIMAFSALAVREASWAR</sequence>
<dbReference type="Proteomes" id="UP000039324">
    <property type="component" value="Unassembled WGS sequence"/>
</dbReference>
<organism evidence="1 2">
    <name type="scientific">Plasmodiophora brassicae</name>
    <name type="common">Clubroot disease agent</name>
    <dbReference type="NCBI Taxonomy" id="37360"/>
    <lineage>
        <taxon>Eukaryota</taxon>
        <taxon>Sar</taxon>
        <taxon>Rhizaria</taxon>
        <taxon>Endomyxa</taxon>
        <taxon>Phytomyxea</taxon>
        <taxon>Plasmodiophorida</taxon>
        <taxon>Plasmodiophoridae</taxon>
        <taxon>Plasmodiophora</taxon>
    </lineage>
</organism>
<reference evidence="1 2" key="1">
    <citation type="submission" date="2015-02" db="EMBL/GenBank/DDBJ databases">
        <authorList>
            <person name="Chooi Y.-H."/>
        </authorList>
    </citation>
    <scope>NUCLEOTIDE SEQUENCE [LARGE SCALE GENOMIC DNA]</scope>
    <source>
        <strain evidence="1">E3</strain>
    </source>
</reference>
<protein>
    <submittedName>
        <fullName evidence="1">Uncharacterized protein</fullName>
    </submittedName>
</protein>
<name>A0A0G4IL68_PLABS</name>
<evidence type="ECO:0000313" key="2">
    <source>
        <dbReference type="Proteomes" id="UP000039324"/>
    </source>
</evidence>